<keyword evidence="1 6" id="KW-0436">Ligase</keyword>
<organism evidence="6 7">
    <name type="scientific">Synechocystis salina LEGE 00031</name>
    <dbReference type="NCBI Taxonomy" id="1828736"/>
    <lineage>
        <taxon>Bacteria</taxon>
        <taxon>Bacillati</taxon>
        <taxon>Cyanobacteriota</taxon>
        <taxon>Cyanophyceae</taxon>
        <taxon>Synechococcales</taxon>
        <taxon>Merismopediaceae</taxon>
        <taxon>Synechocystis</taxon>
    </lineage>
</organism>
<dbReference type="Gene3D" id="3.40.50.261">
    <property type="entry name" value="Succinyl-CoA synthetase domains"/>
    <property type="match status" value="1"/>
</dbReference>
<dbReference type="InterPro" id="IPR016102">
    <property type="entry name" value="Succinyl-CoA_synth-like"/>
</dbReference>
<dbReference type="RefSeq" id="WP_194019767.1">
    <property type="nucleotide sequence ID" value="NZ_JADEVV010000023.1"/>
</dbReference>
<gene>
    <name evidence="6" type="ORF">IQ217_09605</name>
</gene>
<evidence type="ECO:0000256" key="3">
    <source>
        <dbReference type="PROSITE-ProRule" id="PRU00409"/>
    </source>
</evidence>
<dbReference type="InterPro" id="IPR005809">
    <property type="entry name" value="Succ_CoA_ligase-like_bsu"/>
</dbReference>
<evidence type="ECO:0000313" key="7">
    <source>
        <dbReference type="Proteomes" id="UP000658720"/>
    </source>
</evidence>
<reference evidence="6 7" key="1">
    <citation type="submission" date="2020-10" db="EMBL/GenBank/DDBJ databases">
        <authorList>
            <person name="Castelo-Branco R."/>
            <person name="Eusebio N."/>
            <person name="Adriana R."/>
            <person name="Vieira A."/>
            <person name="Brugerolle De Fraissinette N."/>
            <person name="Rezende De Castro R."/>
            <person name="Schneider M.P."/>
            <person name="Vasconcelos V."/>
            <person name="Leao P.N."/>
        </authorList>
    </citation>
    <scope>NUCLEOTIDE SEQUENCE [LARGE SCALE GENOMIC DNA]</scope>
    <source>
        <strain evidence="6 7">LEGE 00031</strain>
    </source>
</reference>
<keyword evidence="7" id="KW-1185">Reference proteome</keyword>
<dbReference type="Gene3D" id="3.30.1490.20">
    <property type="entry name" value="ATP-grasp fold, A domain"/>
    <property type="match status" value="1"/>
</dbReference>
<evidence type="ECO:0000256" key="4">
    <source>
        <dbReference type="SAM" id="MobiDB-lite"/>
    </source>
</evidence>
<dbReference type="InterPro" id="IPR013815">
    <property type="entry name" value="ATP_grasp_subdomain_1"/>
</dbReference>
<name>A0ABR9VRW8_9SYNC</name>
<dbReference type="Pfam" id="PF08442">
    <property type="entry name" value="ATP-grasp_2"/>
    <property type="match status" value="1"/>
</dbReference>
<dbReference type="PIRSF" id="PIRSF001554">
    <property type="entry name" value="SucCS_beta"/>
    <property type="match status" value="1"/>
</dbReference>
<dbReference type="EMBL" id="JADEVV010000023">
    <property type="protein sequence ID" value="MBE9254089.1"/>
    <property type="molecule type" value="Genomic_DNA"/>
</dbReference>
<evidence type="ECO:0000313" key="6">
    <source>
        <dbReference type="EMBL" id="MBE9254089.1"/>
    </source>
</evidence>
<dbReference type="InterPro" id="IPR013650">
    <property type="entry name" value="ATP-grasp_succ-CoA_synth-type"/>
</dbReference>
<evidence type="ECO:0000259" key="5">
    <source>
        <dbReference type="PROSITE" id="PS50975"/>
    </source>
</evidence>
<dbReference type="Gene3D" id="3.30.470.20">
    <property type="entry name" value="ATP-grasp fold, B domain"/>
    <property type="match status" value="1"/>
</dbReference>
<sequence>MDLLEYQAKELFQQVGIPILPSQTIQNTTALKRLQIPYPMVLKSQVRAGGRGKAGGVRFVENTIDAIAAASAIFHLPIADEYPEVILAEARYDAQSELFLAIVLDYQRQCPVLMGSSEGGIDVDSLLEQMQSVSLRTNFSPYLARRLAVKMGLTGPLVTTVSAIIEKMYELFVTYDLDVIEINPLGISADGEVMALDGKITVNDTAINRHPDLLNWGSEQWTGHSWLPGDLAQGQIGLICNSEGLALSTWDLLQSLGITGAYLLDESRSGMALGKQLELAFDHLSQAPNLKGIFVNLATREAATPALAEDLRAFLPLPPNPSSEDRSLRGTGPSLPQRQRAPQRQTYTGEVLPVVIRFSQGDLGHLQQMYDNSLVYWHNDLETAIAKMLSLIPQEMELVQG</sequence>
<dbReference type="PROSITE" id="PS50975">
    <property type="entry name" value="ATP_GRASP"/>
    <property type="match status" value="1"/>
</dbReference>
<dbReference type="SUPFAM" id="SSF56059">
    <property type="entry name" value="Glutathione synthetase ATP-binding domain-like"/>
    <property type="match status" value="1"/>
</dbReference>
<comment type="caution">
    <text evidence="6">The sequence shown here is derived from an EMBL/GenBank/DDBJ whole genome shotgun (WGS) entry which is preliminary data.</text>
</comment>
<proteinExistence type="predicted"/>
<feature type="region of interest" description="Disordered" evidence="4">
    <location>
        <begin position="318"/>
        <end position="345"/>
    </location>
</feature>
<dbReference type="PANTHER" id="PTHR11815:SF10">
    <property type="entry name" value="SUCCINATE--COA LIGASE [GDP-FORMING] SUBUNIT BETA, MITOCHONDRIAL"/>
    <property type="match status" value="1"/>
</dbReference>
<accession>A0ABR9VRW8</accession>
<dbReference type="InterPro" id="IPR011761">
    <property type="entry name" value="ATP-grasp"/>
</dbReference>
<dbReference type="Proteomes" id="UP000658720">
    <property type="component" value="Unassembled WGS sequence"/>
</dbReference>
<feature type="compositionally biased region" description="Polar residues" evidence="4">
    <location>
        <begin position="334"/>
        <end position="345"/>
    </location>
</feature>
<evidence type="ECO:0000256" key="2">
    <source>
        <dbReference type="ARBA" id="ARBA00022741"/>
    </source>
</evidence>
<feature type="domain" description="ATP-grasp" evidence="5">
    <location>
        <begin position="9"/>
        <end position="211"/>
    </location>
</feature>
<dbReference type="GO" id="GO:0016874">
    <property type="term" value="F:ligase activity"/>
    <property type="evidence" value="ECO:0007669"/>
    <property type="project" value="UniProtKB-KW"/>
</dbReference>
<protein>
    <submittedName>
        <fullName evidence="6">Succinate--CoA ligase subunit beta</fullName>
    </submittedName>
</protein>
<evidence type="ECO:0000256" key="1">
    <source>
        <dbReference type="ARBA" id="ARBA00022598"/>
    </source>
</evidence>
<dbReference type="PANTHER" id="PTHR11815">
    <property type="entry name" value="SUCCINYL-COA SYNTHETASE BETA CHAIN"/>
    <property type="match status" value="1"/>
</dbReference>
<keyword evidence="2 3" id="KW-0547">Nucleotide-binding</keyword>
<keyword evidence="3" id="KW-0067">ATP-binding</keyword>
<dbReference type="SUPFAM" id="SSF52210">
    <property type="entry name" value="Succinyl-CoA synthetase domains"/>
    <property type="match status" value="1"/>
</dbReference>